<evidence type="ECO:0000313" key="7">
    <source>
        <dbReference type="EMBL" id="HCL01891.1"/>
    </source>
</evidence>
<dbReference type="EMBL" id="DPVV01000192">
    <property type="protein sequence ID" value="HCL01891.1"/>
    <property type="molecule type" value="Genomic_DNA"/>
</dbReference>
<dbReference type="Proteomes" id="UP000262969">
    <property type="component" value="Unassembled WGS sequence"/>
</dbReference>
<reference evidence="7 8" key="1">
    <citation type="journal article" date="2018" name="Nat. Biotechnol.">
        <title>A standardized bacterial taxonomy based on genome phylogeny substantially revises the tree of life.</title>
        <authorList>
            <person name="Parks D.H."/>
            <person name="Chuvochina M."/>
            <person name="Waite D.W."/>
            <person name="Rinke C."/>
            <person name="Skarshewski A."/>
            <person name="Chaumeil P.A."/>
            <person name="Hugenholtz P."/>
        </authorList>
    </citation>
    <scope>NUCLEOTIDE SEQUENCE [LARGE SCALE GENOMIC DNA]</scope>
    <source>
        <strain evidence="7">UBA11728</strain>
    </source>
</reference>
<sequence>MNNQQTDFYKGMDISFLPELLKEGMQIKDFDDTIIEPFALIGKYGVNAIRLRIWNNPECVPESKGYCSLAHTIEMAKKIKAHGMSFMLDFHYSDYWADPAKQNKPKAWANLSFEELEEVVYTYTRDTLLSLQAEGVLPDQVQIGNEIRSGLLFPDGELPDYAAMVRLVNSGIRGARAVADSNVLKVMLHLDQGGRYFYISEWFTKAIASGLMDFDLIGLSYYPFWHGNFTDLRETLLRLTREYNKPIMIVETAHAWRRSKNGFIDEAQERIAGVPASKEGQKKVLDLVMNIVASLPENRGLGVYYWEPLCLPRPGQSGWSENMGLLDEGGKVMEGIRSFQFTRQQKRYGEYAKVYEPVPITVEIGTAPELPKVLSVLFYNGRIEKKRVSWQMETLDNGWYL</sequence>
<comment type="similarity">
    <text evidence="2 6">Belongs to the glycosyl hydrolase 53 family.</text>
</comment>
<dbReference type="GO" id="GO:0045490">
    <property type="term" value="P:pectin catabolic process"/>
    <property type="evidence" value="ECO:0007669"/>
    <property type="project" value="TreeGrafter"/>
</dbReference>
<keyword evidence="4 6" id="KW-0378">Hydrolase</keyword>
<dbReference type="Gene3D" id="3.20.20.80">
    <property type="entry name" value="Glycosidases"/>
    <property type="match status" value="1"/>
</dbReference>
<protein>
    <recommendedName>
        <fullName evidence="3 6">Arabinogalactan endo-beta-1,4-galactanase</fullName>
        <ecNumber evidence="3 6">3.2.1.89</ecNumber>
    </recommendedName>
</protein>
<gene>
    <name evidence="7" type="ORF">DHW61_05650</name>
</gene>
<dbReference type="InterPro" id="IPR011683">
    <property type="entry name" value="Glyco_hydro_53"/>
</dbReference>
<dbReference type="PANTHER" id="PTHR34983:SF1">
    <property type="entry name" value="ARABINOGALACTAN ENDO-BETA-1,4-GALACTANASE A"/>
    <property type="match status" value="1"/>
</dbReference>
<dbReference type="EC" id="3.2.1.89" evidence="3 6"/>
<dbReference type="PANTHER" id="PTHR34983">
    <property type="entry name" value="ARABINOGALACTAN ENDO-BETA-1,4-GALACTANASE A"/>
    <property type="match status" value="1"/>
</dbReference>
<feature type="non-terminal residue" evidence="7">
    <location>
        <position position="401"/>
    </location>
</feature>
<comment type="caution">
    <text evidence="7">The sequence shown here is derived from an EMBL/GenBank/DDBJ whole genome shotgun (WGS) entry which is preliminary data.</text>
</comment>
<dbReference type="GO" id="GO:0031218">
    <property type="term" value="F:arabinogalactan endo-1,4-beta-galactosidase activity"/>
    <property type="evidence" value="ECO:0007669"/>
    <property type="project" value="UniProtKB-EC"/>
</dbReference>
<proteinExistence type="inferred from homology"/>
<evidence type="ECO:0000256" key="4">
    <source>
        <dbReference type="ARBA" id="ARBA00022801"/>
    </source>
</evidence>
<accession>A0A3D2X424</accession>
<dbReference type="InterPro" id="IPR017853">
    <property type="entry name" value="GH"/>
</dbReference>
<dbReference type="SUPFAM" id="SSF51445">
    <property type="entry name" value="(Trans)glycosidases"/>
    <property type="match status" value="1"/>
</dbReference>
<evidence type="ECO:0000256" key="6">
    <source>
        <dbReference type="RuleBase" id="RU361192"/>
    </source>
</evidence>
<organism evidence="7 8">
    <name type="scientific">Lachnoclostridium phytofermentans</name>
    <dbReference type="NCBI Taxonomy" id="66219"/>
    <lineage>
        <taxon>Bacteria</taxon>
        <taxon>Bacillati</taxon>
        <taxon>Bacillota</taxon>
        <taxon>Clostridia</taxon>
        <taxon>Lachnospirales</taxon>
        <taxon>Lachnospiraceae</taxon>
    </lineage>
</organism>
<evidence type="ECO:0000256" key="3">
    <source>
        <dbReference type="ARBA" id="ARBA00012556"/>
    </source>
</evidence>
<dbReference type="AlphaFoldDB" id="A0A3D2X424"/>
<comment type="catalytic activity">
    <reaction evidence="1 6">
        <text>The enzyme specifically hydrolyzes (1-&gt;4)-beta-D-galactosidic linkages in type I arabinogalactans.</text>
        <dbReference type="EC" id="3.2.1.89"/>
    </reaction>
</comment>
<evidence type="ECO:0000256" key="2">
    <source>
        <dbReference type="ARBA" id="ARBA00010687"/>
    </source>
</evidence>
<evidence type="ECO:0000313" key="8">
    <source>
        <dbReference type="Proteomes" id="UP000262969"/>
    </source>
</evidence>
<keyword evidence="5 6" id="KW-0326">Glycosidase</keyword>
<dbReference type="Pfam" id="PF07745">
    <property type="entry name" value="Glyco_hydro_53"/>
    <property type="match status" value="1"/>
</dbReference>
<name>A0A3D2X424_9FIRM</name>
<evidence type="ECO:0000256" key="1">
    <source>
        <dbReference type="ARBA" id="ARBA00001695"/>
    </source>
</evidence>
<dbReference type="GO" id="GO:0015926">
    <property type="term" value="F:glucosidase activity"/>
    <property type="evidence" value="ECO:0007669"/>
    <property type="project" value="InterPro"/>
</dbReference>
<evidence type="ECO:0000256" key="5">
    <source>
        <dbReference type="ARBA" id="ARBA00023295"/>
    </source>
</evidence>